<protein>
    <submittedName>
        <fullName evidence="4">LAME_0E11430g1_1</fullName>
    </submittedName>
</protein>
<feature type="domain" description="TATA-binding protein interacting (TIP20)" evidence="3">
    <location>
        <begin position="488"/>
        <end position="617"/>
    </location>
</feature>
<dbReference type="SUPFAM" id="SSF48371">
    <property type="entry name" value="ARM repeat"/>
    <property type="match status" value="1"/>
</dbReference>
<feature type="compositionally biased region" description="Acidic residues" evidence="2">
    <location>
        <begin position="309"/>
        <end position="322"/>
    </location>
</feature>
<dbReference type="InterPro" id="IPR011989">
    <property type="entry name" value="ARM-like"/>
</dbReference>
<evidence type="ECO:0000313" key="5">
    <source>
        <dbReference type="Proteomes" id="UP000191144"/>
    </source>
</evidence>
<dbReference type="Gene3D" id="1.25.10.10">
    <property type="entry name" value="Leucine-rich Repeat Variant"/>
    <property type="match status" value="1"/>
</dbReference>
<organism evidence="4 5">
    <name type="scientific">Lachancea meyersii CBS 8951</name>
    <dbReference type="NCBI Taxonomy" id="1266667"/>
    <lineage>
        <taxon>Eukaryota</taxon>
        <taxon>Fungi</taxon>
        <taxon>Dikarya</taxon>
        <taxon>Ascomycota</taxon>
        <taxon>Saccharomycotina</taxon>
        <taxon>Saccharomycetes</taxon>
        <taxon>Saccharomycetales</taxon>
        <taxon>Saccharomycetaceae</taxon>
        <taxon>Lachancea</taxon>
    </lineage>
</organism>
<evidence type="ECO:0000313" key="4">
    <source>
        <dbReference type="EMBL" id="SCU91143.1"/>
    </source>
</evidence>
<evidence type="ECO:0000259" key="3">
    <source>
        <dbReference type="Pfam" id="PF08623"/>
    </source>
</evidence>
<dbReference type="InterPro" id="IPR016024">
    <property type="entry name" value="ARM-type_fold"/>
</dbReference>
<proteinExistence type="inferred from homology"/>
<dbReference type="OrthoDB" id="4034650at2759"/>
<evidence type="ECO:0000256" key="2">
    <source>
        <dbReference type="SAM" id="MobiDB-lite"/>
    </source>
</evidence>
<gene>
    <name evidence="4" type="ORF">LAME_0E11430G</name>
</gene>
<feature type="region of interest" description="Disordered" evidence="2">
    <location>
        <begin position="393"/>
        <end position="413"/>
    </location>
</feature>
<accession>A0A1G4JKX1</accession>
<dbReference type="Pfam" id="PF08623">
    <property type="entry name" value="TIP120"/>
    <property type="match status" value="1"/>
</dbReference>
<dbReference type="InterPro" id="IPR013932">
    <property type="entry name" value="TATA-bd_TIP120"/>
</dbReference>
<keyword evidence="5" id="KW-1185">Reference proteome</keyword>
<name>A0A1G4JKX1_9SACH</name>
<dbReference type="AlphaFoldDB" id="A0A1G4JKX1"/>
<comment type="similarity">
    <text evidence="1">Belongs to the CAND family.</text>
</comment>
<feature type="region of interest" description="Disordered" evidence="2">
    <location>
        <begin position="303"/>
        <end position="330"/>
    </location>
</feature>
<evidence type="ECO:0000256" key="1">
    <source>
        <dbReference type="ARBA" id="ARBA00007657"/>
    </source>
</evidence>
<dbReference type="EMBL" id="LT598481">
    <property type="protein sequence ID" value="SCU91143.1"/>
    <property type="molecule type" value="Genomic_DNA"/>
</dbReference>
<sequence>MSFNIFDQYEKTEDHDLRYMALREYFLGIDSPGNDRLLLKLVSRVLIPALSDRDRAVSELVSTQIFPHIAQINPVGIEHCFVLPLCHKLFESVAHLHCSPQVLQALKNVLSRTNCALQTSKPLEVYCETLFATSDRTYIVWETLALLLKRTPTALSNHVIQDTYPKLYHLALSDEGPAAMAAVRAATAKISPSVLTATLEQNHELSETHLGLLSHISCEYSAFRSLYPELIAMLLVMPFTDNTCQTLVNLSVWLQQPAMDVKSAVKEELSTKLFAKCHSVLLEYAETMETVSDEEVDPDQDAYLKELSPDGDGEDPVFEEEDGGGKEGSHDLPDAVRCCLEMLKQVKLPIPQNFTAILSLPRFENGLVSKLMEEGRFDDDCALTQRGSVAFESSAGELGKSSPALPHENHMETTPGFLTSQANLTLTDAGNFMNKSPQLTKTDQTALIGLLYENLSSESDDLATLEMAVDVAAVLSGREEMQKAHDLIAHLLWPHLKPNKSFIRTIKVGNMKQAIDDGVSFRLNCYTLLQRLQLCYQSRCKTLEECVEKGFKDETAIKEVSAALFTTIFEQSFSDIQTRDAHWFREKLCPRVQDRLNKMLATKPNEASTSQQISQWTRSVTSLQYARALLVTAMQTSPTFQGDQKCVSD</sequence>
<dbReference type="Proteomes" id="UP000191144">
    <property type="component" value="Chromosome E"/>
</dbReference>
<reference evidence="5" key="1">
    <citation type="submission" date="2016-03" db="EMBL/GenBank/DDBJ databases">
        <authorList>
            <person name="Devillers Hugo."/>
        </authorList>
    </citation>
    <scope>NUCLEOTIDE SEQUENCE [LARGE SCALE GENOMIC DNA]</scope>
</reference>